<feature type="active site" description="Proton acceptor" evidence="12">
    <location>
        <position position="766"/>
    </location>
</feature>
<dbReference type="Gene3D" id="3.30.200.20">
    <property type="entry name" value="Phosphorylase Kinase, domain 1"/>
    <property type="match status" value="1"/>
</dbReference>
<protein>
    <recommendedName>
        <fullName evidence="1">non-specific serine/threonine protein kinase</fullName>
        <ecNumber evidence="1">2.7.11.1</ecNumber>
    </recommendedName>
</protein>
<dbReference type="PIRSF" id="PIRSF000660">
    <property type="entry name" value="Ser/Thr_PK_GCN2"/>
    <property type="match status" value="1"/>
</dbReference>
<evidence type="ECO:0000259" key="18">
    <source>
        <dbReference type="PROSITE" id="PS50908"/>
    </source>
</evidence>
<dbReference type="PANTHER" id="PTHR11042:SF136">
    <property type="entry name" value="EIF-2-ALPHA KINASE GCN2"/>
    <property type="match status" value="1"/>
</dbReference>
<feature type="domain" description="RWD" evidence="18">
    <location>
        <begin position="13"/>
        <end position="127"/>
    </location>
</feature>
<evidence type="ECO:0000256" key="12">
    <source>
        <dbReference type="PIRSR" id="PIRSR000660-1"/>
    </source>
</evidence>
<dbReference type="InterPro" id="IPR036621">
    <property type="entry name" value="Anticodon-bd_dom_sf"/>
</dbReference>
<feature type="coiled-coil region" evidence="15">
    <location>
        <begin position="133"/>
        <end position="162"/>
    </location>
</feature>
<evidence type="ECO:0000256" key="8">
    <source>
        <dbReference type="ARBA" id="ARBA00022840"/>
    </source>
</evidence>
<dbReference type="SUPFAM" id="SSF56112">
    <property type="entry name" value="Protein kinase-like (PK-like)"/>
    <property type="match status" value="2"/>
</dbReference>
<dbReference type="GO" id="GO:0004694">
    <property type="term" value="F:eukaryotic translation initiation factor 2alpha kinase activity"/>
    <property type="evidence" value="ECO:0007669"/>
    <property type="project" value="InterPro"/>
</dbReference>
<comment type="similarity">
    <text evidence="9">Belongs to the protein kinase superfamily. Ser/Thr protein kinase family. GCN2 subfamily.</text>
</comment>
<evidence type="ECO:0000256" key="14">
    <source>
        <dbReference type="PROSITE-ProRule" id="PRU10141"/>
    </source>
</evidence>
<evidence type="ECO:0000256" key="15">
    <source>
        <dbReference type="SAM" id="Coils"/>
    </source>
</evidence>
<dbReference type="PROSITE" id="PS50908">
    <property type="entry name" value="RWD"/>
    <property type="match status" value="1"/>
</dbReference>
<dbReference type="PROSITE" id="PS51450">
    <property type="entry name" value="LRR"/>
    <property type="match status" value="1"/>
</dbReference>
<dbReference type="Pfam" id="PF12745">
    <property type="entry name" value="HGTP_anticodon2"/>
    <property type="match status" value="1"/>
</dbReference>
<evidence type="ECO:0000256" key="2">
    <source>
        <dbReference type="ARBA" id="ARBA00022527"/>
    </source>
</evidence>
<evidence type="ECO:0000256" key="1">
    <source>
        <dbReference type="ARBA" id="ARBA00012513"/>
    </source>
</evidence>
<evidence type="ECO:0000256" key="3">
    <source>
        <dbReference type="ARBA" id="ARBA00022614"/>
    </source>
</evidence>
<evidence type="ECO:0000256" key="7">
    <source>
        <dbReference type="ARBA" id="ARBA00022777"/>
    </source>
</evidence>
<keyword evidence="3" id="KW-0433">Leucine-rich repeat</keyword>
<dbReference type="InterPro" id="IPR006575">
    <property type="entry name" value="RWD_dom"/>
</dbReference>
<reference evidence="19" key="1">
    <citation type="journal article" date="2016" name="Sci. Rep.">
        <title>Molecular characterization of firefly nuptial gifts: a multi-omics approach sheds light on postcopulatory sexual selection.</title>
        <authorList>
            <person name="Al-Wathiqui N."/>
            <person name="Fallon T.R."/>
            <person name="South A."/>
            <person name="Weng J.K."/>
            <person name="Lewis S.M."/>
        </authorList>
    </citation>
    <scope>NUCLEOTIDE SEQUENCE</scope>
</reference>
<evidence type="ECO:0000256" key="6">
    <source>
        <dbReference type="ARBA" id="ARBA00022741"/>
    </source>
</evidence>
<dbReference type="InterPro" id="IPR045864">
    <property type="entry name" value="aa-tRNA-synth_II/BPL/LPL"/>
</dbReference>
<dbReference type="EMBL" id="GEZM01050768">
    <property type="protein sequence ID" value="JAV75394.1"/>
    <property type="molecule type" value="Transcribed_RNA"/>
</dbReference>
<keyword evidence="2" id="KW-0723">Serine/threonine-protein kinase</keyword>
<feature type="region of interest" description="Disordered" evidence="16">
    <location>
        <begin position="187"/>
        <end position="216"/>
    </location>
</feature>
<dbReference type="SUPFAM" id="SSF55681">
    <property type="entry name" value="Class II aaRS and biotin synthetases"/>
    <property type="match status" value="1"/>
</dbReference>
<dbReference type="InterPro" id="IPR041715">
    <property type="entry name" value="HisRS-like_core"/>
</dbReference>
<dbReference type="GO" id="GO:0000077">
    <property type="term" value="P:DNA damage checkpoint signaling"/>
    <property type="evidence" value="ECO:0007669"/>
    <property type="project" value="InterPro"/>
</dbReference>
<dbReference type="InterPro" id="IPR016255">
    <property type="entry name" value="Gcn2"/>
</dbReference>
<dbReference type="Gene3D" id="3.40.50.800">
    <property type="entry name" value="Anticodon-binding domain"/>
    <property type="match status" value="1"/>
</dbReference>
<evidence type="ECO:0000313" key="19">
    <source>
        <dbReference type="EMBL" id="JAV75394.1"/>
    </source>
</evidence>
<feature type="domain" description="Protein kinase" evidence="17">
    <location>
        <begin position="521"/>
        <end position="925"/>
    </location>
</feature>
<dbReference type="InterPro" id="IPR017441">
    <property type="entry name" value="Protein_kinase_ATP_BS"/>
</dbReference>
<evidence type="ECO:0000256" key="9">
    <source>
        <dbReference type="ARBA" id="ARBA00037982"/>
    </source>
</evidence>
<dbReference type="GO" id="GO:0005634">
    <property type="term" value="C:nucleus"/>
    <property type="evidence" value="ECO:0007669"/>
    <property type="project" value="TreeGrafter"/>
</dbReference>
<keyword evidence="7" id="KW-0418">Kinase</keyword>
<feature type="binding site" evidence="13">
    <location>
        <begin position="527"/>
        <end position="535"/>
    </location>
    <ligand>
        <name>ATP</name>
        <dbReference type="ChEBI" id="CHEBI:30616"/>
    </ligand>
</feature>
<dbReference type="Gene3D" id="1.10.510.10">
    <property type="entry name" value="Transferase(Phosphotransferase) domain 1"/>
    <property type="match status" value="2"/>
</dbReference>
<dbReference type="PROSITE" id="PS00108">
    <property type="entry name" value="PROTEIN_KINASE_ST"/>
    <property type="match status" value="1"/>
</dbReference>
<comment type="catalytic activity">
    <reaction evidence="11">
        <text>L-seryl-[protein] + ATP = O-phospho-L-seryl-[protein] + ADP + H(+)</text>
        <dbReference type="Rhea" id="RHEA:17989"/>
        <dbReference type="Rhea" id="RHEA-COMP:9863"/>
        <dbReference type="Rhea" id="RHEA-COMP:11604"/>
        <dbReference type="ChEBI" id="CHEBI:15378"/>
        <dbReference type="ChEBI" id="CHEBI:29999"/>
        <dbReference type="ChEBI" id="CHEBI:30616"/>
        <dbReference type="ChEBI" id="CHEBI:83421"/>
        <dbReference type="ChEBI" id="CHEBI:456216"/>
        <dbReference type="EC" id="2.7.11.1"/>
    </reaction>
</comment>
<keyword evidence="15" id="KW-0175">Coiled coil</keyword>
<feature type="domain" description="Protein kinase" evidence="17">
    <location>
        <begin position="235"/>
        <end position="472"/>
    </location>
</feature>
<dbReference type="GO" id="GO:0005524">
    <property type="term" value="F:ATP binding"/>
    <property type="evidence" value="ECO:0007669"/>
    <property type="project" value="UniProtKB-UniRule"/>
</dbReference>
<comment type="catalytic activity">
    <reaction evidence="10">
        <text>L-threonyl-[protein] + ATP = O-phospho-L-threonyl-[protein] + ADP + H(+)</text>
        <dbReference type="Rhea" id="RHEA:46608"/>
        <dbReference type="Rhea" id="RHEA-COMP:11060"/>
        <dbReference type="Rhea" id="RHEA-COMP:11605"/>
        <dbReference type="ChEBI" id="CHEBI:15378"/>
        <dbReference type="ChEBI" id="CHEBI:30013"/>
        <dbReference type="ChEBI" id="CHEBI:30616"/>
        <dbReference type="ChEBI" id="CHEBI:61977"/>
        <dbReference type="ChEBI" id="CHEBI:456216"/>
        <dbReference type="EC" id="2.7.11.1"/>
    </reaction>
</comment>
<sequence>MLNEDSIEIRQENEIEALKAIFGDALEDLRDKVAWNLWLPLNVKIKLTPQQGSSGVHEVYATVELHIICSKQYPNDIPEILLENGKGMSKATLDELQIELQQEAHNLLGEVMIFELAQHTQSFLYRHNKPGFKSFYEEMLNRQKAEEQKLKQAKQLERDRERQVIFNEIEKRREILKSEFKLRRERFDSDQSDENYPGKNRKSSNSASSLDHEDSRCEHHGTQVIEFSNNGIREIQRGRCIGHLKEGQVTYYHGLDIETGELFAVGEWIINYKNADELQVCRQVTSIEQEMNYLIKLKHSHLVHYVNVKQQHVKDSNRVIVNILQEFVVGLCSSVFNYELSIETEMVRHIAIGVLSALEFLHRNNVIHRDITKSCVYISTNGTVKLSNYSIYKRLTDLIAHCQSVSSYNKKTDIYQFGILLLSLIRGCSASDDNPEIPSNVQMDLHDFLMRCLTREEKERYTAAQLLNHPFIKVPLERLSPPQNVDEFPITKNVSPEPILTDIRTLSHSNSGGQSRVESEFEVMQWIGKGAFGDVLKVRNKLDGGHYAIKRIELNPKNKQLNRKITREVKLLSKLNHENVVRYYNAWIESATIDDDTPPSSRTDSSNVTNLPKTVHKDELTFKNDVEMLAPPLKDVEWSISYESKSKPGVVDDESSDDDDEEDWGVILDVESSDSDSIQFERDDSETTCDESNSITTANDSMHVDATPRGRVIQFMYIQMEFCEKSTLRTAIDSDLYMDQDRISRLFREIIEGLAHIHQQGMIHRDLKPVNIFLDLNDHVKIGDFGLATTNILTKTGEVSTNSKNTQENEKIIWSPEVGDGSLTGHVGTALYTAPELTSNLKTIYNQKVDIYSLGIILFEMCYVPLKTQMERMKILTGLRLKEVCFPADFNRKECHKQEILIRWLLNHDVAKRPTSEELLQSELVPPPVVEEEKMREMFRHTLSNTQLKEYKYLIASCFQQPVTAAQDITYDMNVVIPNITKSLQLFHYVKETVKNIFHLHGGQNLSTPLLLPKSKYYDAIDSCVKLMTHSGSITSLPHDLRVSFARYVAWNNITFLRRYAIERVYREKKVFGFHPRELYECAFDVVTPNPGNFVTDAEVLFIVNEIVNALPGLKNKKFFIRLNHTSLLKAVLLHCGIKDRHNDVFNILSDAKEGKVKLQVKTHLISLGLSDNSITTLFNLIEMENTFPKIMSAFQIITRKKSTEASTLAKQGLQELKIIIQNAEALGVNFNVVIAPGLLFNVRQYSGMMCQFVCELKKKRRRGGMDVLAAGGRYDGMIASYRNVKEEAIILNKELQQSAVGISISLDKLIQAVQEGGDFSEATTSNLDAVVCSLGNKIAPRERFLVLTDLWAAGIRCCLIEASSLEEIQEQCTELSVSHIIILKETEKGTVRIRSWDRDRFQEKVVKIPDLVENMQRVIKLWNEGCAEHVIPLSNIKNDSRISSGDSHEAIVSILFVTMEKLSANTRKRYENQIKSQLDSLFKRLSGEVIVLALSVDSSVIRSLTSYLDFESERVFQNSLKVVIERHQRHKKYLMEICDEMYELKLKHTNAILILYSITDYFYKMFL</sequence>
<dbReference type="InterPro" id="IPR016135">
    <property type="entry name" value="UBQ-conjugating_enzyme/RWD"/>
</dbReference>
<accession>A0A1Y1LNY7</accession>
<evidence type="ECO:0000259" key="17">
    <source>
        <dbReference type="PROSITE" id="PS50011"/>
    </source>
</evidence>
<dbReference type="InterPro" id="IPR011009">
    <property type="entry name" value="Kinase-like_dom_sf"/>
</dbReference>
<dbReference type="SMART" id="SM00591">
    <property type="entry name" value="RWD"/>
    <property type="match status" value="1"/>
</dbReference>
<dbReference type="Pfam" id="PF00069">
    <property type="entry name" value="Pkinase"/>
    <property type="match status" value="3"/>
</dbReference>
<dbReference type="InterPro" id="IPR000719">
    <property type="entry name" value="Prot_kinase_dom"/>
</dbReference>
<dbReference type="Gene3D" id="3.30.930.10">
    <property type="entry name" value="Bira Bifunctional Protein, Domain 2"/>
    <property type="match status" value="1"/>
</dbReference>
<organism evidence="19">
    <name type="scientific">Photinus pyralis</name>
    <name type="common">Common eastern firefly</name>
    <name type="synonym">Lampyris pyralis</name>
    <dbReference type="NCBI Taxonomy" id="7054"/>
    <lineage>
        <taxon>Eukaryota</taxon>
        <taxon>Metazoa</taxon>
        <taxon>Ecdysozoa</taxon>
        <taxon>Arthropoda</taxon>
        <taxon>Hexapoda</taxon>
        <taxon>Insecta</taxon>
        <taxon>Pterygota</taxon>
        <taxon>Neoptera</taxon>
        <taxon>Endopterygota</taxon>
        <taxon>Coleoptera</taxon>
        <taxon>Polyphaga</taxon>
        <taxon>Elateriformia</taxon>
        <taxon>Elateroidea</taxon>
        <taxon>Lampyridae</taxon>
        <taxon>Lampyrinae</taxon>
        <taxon>Photinus</taxon>
    </lineage>
</organism>
<dbReference type="SMART" id="SM00220">
    <property type="entry name" value="S_TKc"/>
    <property type="match status" value="2"/>
</dbReference>
<evidence type="ECO:0000256" key="16">
    <source>
        <dbReference type="SAM" id="MobiDB-lite"/>
    </source>
</evidence>
<evidence type="ECO:0000256" key="5">
    <source>
        <dbReference type="ARBA" id="ARBA00022737"/>
    </source>
</evidence>
<dbReference type="Pfam" id="PF13393">
    <property type="entry name" value="tRNA-synt_His"/>
    <property type="match status" value="1"/>
</dbReference>
<dbReference type="EC" id="2.7.11.1" evidence="1"/>
<keyword evidence="4" id="KW-0808">Transferase</keyword>
<evidence type="ECO:0000256" key="10">
    <source>
        <dbReference type="ARBA" id="ARBA00047899"/>
    </source>
</evidence>
<dbReference type="CDD" id="cd23823">
    <property type="entry name" value="RWD_GCN2"/>
    <property type="match status" value="1"/>
</dbReference>
<feature type="binding site" evidence="13 14">
    <location>
        <position position="550"/>
    </location>
    <ligand>
        <name>ATP</name>
        <dbReference type="ChEBI" id="CHEBI:30616"/>
    </ligand>
</feature>
<dbReference type="GO" id="GO:0005737">
    <property type="term" value="C:cytoplasm"/>
    <property type="evidence" value="ECO:0007669"/>
    <property type="project" value="TreeGrafter"/>
</dbReference>
<dbReference type="InterPro" id="IPR024435">
    <property type="entry name" value="HisRS-related_dom"/>
</dbReference>
<evidence type="ECO:0000256" key="11">
    <source>
        <dbReference type="ARBA" id="ARBA00048679"/>
    </source>
</evidence>
<dbReference type="SUPFAM" id="SSF54495">
    <property type="entry name" value="UBC-like"/>
    <property type="match status" value="1"/>
</dbReference>
<feature type="region of interest" description="Disordered" evidence="16">
    <location>
        <begin position="592"/>
        <end position="612"/>
    </location>
</feature>
<dbReference type="PANTHER" id="PTHR11042">
    <property type="entry name" value="EUKARYOTIC TRANSLATION INITIATION FACTOR 2-ALPHA KINASE EIF2-ALPHA KINASE -RELATED"/>
    <property type="match status" value="1"/>
</dbReference>
<dbReference type="Gene3D" id="3.10.110.10">
    <property type="entry name" value="Ubiquitin Conjugating Enzyme"/>
    <property type="match status" value="1"/>
</dbReference>
<proteinExistence type="inferred from homology"/>
<dbReference type="PROSITE" id="PS00107">
    <property type="entry name" value="PROTEIN_KINASE_ATP"/>
    <property type="match status" value="1"/>
</dbReference>
<dbReference type="InterPro" id="IPR050339">
    <property type="entry name" value="CC_SR_Kinase"/>
</dbReference>
<dbReference type="InterPro" id="IPR008271">
    <property type="entry name" value="Ser/Thr_kinase_AS"/>
</dbReference>
<dbReference type="FunFam" id="3.10.110.10:FF:000057">
    <property type="entry name" value="eukaryotic translation initiation factor 2-alpha kinase 4"/>
    <property type="match status" value="1"/>
</dbReference>
<name>A0A1Y1LNY7_PHOPY</name>
<dbReference type="PROSITE" id="PS50011">
    <property type="entry name" value="PROTEIN_KINASE_DOM"/>
    <property type="match status" value="2"/>
</dbReference>
<keyword evidence="8 13" id="KW-0067">ATP-binding</keyword>
<evidence type="ECO:0000256" key="13">
    <source>
        <dbReference type="PIRSR" id="PIRSR000660-2"/>
    </source>
</evidence>
<evidence type="ECO:0000256" key="4">
    <source>
        <dbReference type="ARBA" id="ARBA00022679"/>
    </source>
</evidence>
<dbReference type="InterPro" id="IPR001611">
    <property type="entry name" value="Leu-rich_rpt"/>
</dbReference>
<dbReference type="CDD" id="cd14046">
    <property type="entry name" value="STKc_EIF2AK4_GCN2_rpt2"/>
    <property type="match status" value="1"/>
</dbReference>
<dbReference type="Pfam" id="PF05773">
    <property type="entry name" value="RWD"/>
    <property type="match status" value="1"/>
</dbReference>
<keyword evidence="5" id="KW-0677">Repeat</keyword>
<keyword evidence="6 13" id="KW-0547">Nucleotide-binding</keyword>